<dbReference type="Proteomes" id="UP000010795">
    <property type="component" value="Chromosome"/>
</dbReference>
<proteinExistence type="predicted"/>
<sequence>MSAKVQFIHPDHNECFTCTDCGETMPRREVDASGRILRINFRDVAVPSVCNACLAKRRAERKARRTLQPLGFAVSRKKMNGESRTVKVAVYLNEQESDLLDYLAHCYDMPKSVILTNAFNLFCKENLTPEDRERAQRWKEFKMEMRGVSPAAGQNGS</sequence>
<dbReference type="AlphaFoldDB" id="L0EHA1"/>
<evidence type="ECO:0000313" key="1">
    <source>
        <dbReference type="EMBL" id="AGA59638.1"/>
    </source>
</evidence>
<evidence type="ECO:0000313" key="2">
    <source>
        <dbReference type="Proteomes" id="UP000010795"/>
    </source>
</evidence>
<dbReference type="HOGENOM" id="CLU_1677013_0_0_9"/>
<keyword evidence="2" id="KW-1185">Reference proteome</keyword>
<accession>L0EHA1</accession>
<dbReference type="STRING" id="717605.Theco_3612"/>
<reference evidence="2" key="1">
    <citation type="submission" date="2012-01" db="EMBL/GenBank/DDBJ databases">
        <title>Complete sequence of chromosome of Thermobacillus composti KWC4.</title>
        <authorList>
            <person name="Lucas S."/>
            <person name="Han J."/>
            <person name="Lapidus A."/>
            <person name="Cheng J.-F."/>
            <person name="Goodwin L."/>
            <person name="Pitluck S."/>
            <person name="Peters L."/>
            <person name="Ovchinnikova G."/>
            <person name="Teshima H."/>
            <person name="Detter J.C."/>
            <person name="Han C."/>
            <person name="Tapia R."/>
            <person name="Land M."/>
            <person name="Hauser L."/>
            <person name="Kyrpides N."/>
            <person name="Ivanova N."/>
            <person name="Pagani I."/>
            <person name="Anderson I."/>
            <person name="Woyke T."/>
        </authorList>
    </citation>
    <scope>NUCLEOTIDE SEQUENCE [LARGE SCALE GENOMIC DNA]</scope>
    <source>
        <strain evidence="2">DSM 18247 / JCM 13945 / KWC4</strain>
    </source>
</reference>
<dbReference type="KEGG" id="tco:Theco_3612"/>
<dbReference type="EMBL" id="CP003255">
    <property type="protein sequence ID" value="AGA59638.1"/>
    <property type="molecule type" value="Genomic_DNA"/>
</dbReference>
<protein>
    <submittedName>
        <fullName evidence="1">Uncharacterized protein</fullName>
    </submittedName>
</protein>
<name>L0EHA1_THECK</name>
<organism evidence="1 2">
    <name type="scientific">Thermobacillus composti (strain DSM 18247 / JCM 13945 / KWC4)</name>
    <dbReference type="NCBI Taxonomy" id="717605"/>
    <lineage>
        <taxon>Bacteria</taxon>
        <taxon>Bacillati</taxon>
        <taxon>Bacillota</taxon>
        <taxon>Bacilli</taxon>
        <taxon>Bacillales</taxon>
        <taxon>Paenibacillaceae</taxon>
        <taxon>Thermobacillus</taxon>
    </lineage>
</organism>
<gene>
    <name evidence="1" type="ordered locus">Theco_3612</name>
</gene>